<feature type="active site" evidence="2">
    <location>
        <position position="65"/>
    </location>
</feature>
<feature type="binding site" evidence="2">
    <location>
        <position position="74"/>
    </location>
    <ligand>
        <name>Zn(2+)</name>
        <dbReference type="ChEBI" id="CHEBI:29105"/>
        <note>catalytic</note>
    </ligand>
</feature>
<keyword evidence="2" id="KW-0862">Zinc</keyword>
<keyword evidence="2" id="KW-0482">Metalloprotease</keyword>
<evidence type="ECO:0000256" key="1">
    <source>
        <dbReference type="ARBA" id="ARBA00023157"/>
    </source>
</evidence>
<dbReference type="GO" id="GO:0006508">
    <property type="term" value="P:proteolysis"/>
    <property type="evidence" value="ECO:0007669"/>
    <property type="project" value="UniProtKB-KW"/>
</dbReference>
<keyword evidence="2" id="KW-0645">Protease</keyword>
<feature type="binding site" evidence="2">
    <location>
        <position position="68"/>
    </location>
    <ligand>
        <name>Zn(2+)</name>
        <dbReference type="ChEBI" id="CHEBI:29105"/>
        <note>catalytic</note>
    </ligand>
</feature>
<protein>
    <submittedName>
        <fullName evidence="5">ZnMc domain-containing protein</fullName>
    </submittedName>
</protein>
<sequence>MGLLQNLDYWYSITNLYLQPRNSDRHVQKVFKMGVKVWNDFTCIDFAEDKNGSLWAQQIGSAIHEIGHVLGLYHTMSRYDRDNYIKVNDSDFYGLTYDYGSIIGSVNQHPTMIATDANYQKTMGSDLIAFSDIFVVNEHYGCNGLSTSAKCVNEGFPHPRDCSICICPSGYGGALCDQRVVNENEFVLASGISFRFLHFYDLGKTVLISIVEVVSLSRGYDKPGCPKGGVEIKAQNDQKMTGYRMQESWLVLVTFPAISIFVHRFI</sequence>
<dbReference type="WBParaSite" id="ACAC_0000407901-mRNA-1">
    <property type="protein sequence ID" value="ACAC_0000407901-mRNA-1"/>
    <property type="gene ID" value="ACAC_0000407901"/>
</dbReference>
<evidence type="ECO:0000256" key="2">
    <source>
        <dbReference type="PROSITE-ProRule" id="PRU01211"/>
    </source>
</evidence>
<keyword evidence="4" id="KW-1185">Reference proteome</keyword>
<dbReference type="PANTHER" id="PTHR10127:SF793">
    <property type="entry name" value="ZINC METALLOPROTEINASE NAS-31"/>
    <property type="match status" value="1"/>
</dbReference>
<dbReference type="Pfam" id="PF01400">
    <property type="entry name" value="Astacin"/>
    <property type="match status" value="1"/>
</dbReference>
<dbReference type="Gene3D" id="3.40.390.10">
    <property type="entry name" value="Collagenase (Catalytic Domain)"/>
    <property type="match status" value="1"/>
</dbReference>
<feature type="binding site" evidence="2">
    <location>
        <position position="64"/>
    </location>
    <ligand>
        <name>Zn(2+)</name>
        <dbReference type="ChEBI" id="CHEBI:29105"/>
        <note>catalytic</note>
    </ligand>
</feature>
<keyword evidence="1" id="KW-1015">Disulfide bond</keyword>
<evidence type="ECO:0000259" key="3">
    <source>
        <dbReference type="PROSITE" id="PS51864"/>
    </source>
</evidence>
<dbReference type="GO" id="GO:0008270">
    <property type="term" value="F:zinc ion binding"/>
    <property type="evidence" value="ECO:0007669"/>
    <property type="project" value="UniProtKB-UniRule"/>
</dbReference>
<dbReference type="GO" id="GO:0004222">
    <property type="term" value="F:metalloendopeptidase activity"/>
    <property type="evidence" value="ECO:0007669"/>
    <property type="project" value="UniProtKB-UniRule"/>
</dbReference>
<dbReference type="AlphaFoldDB" id="A0A0K0D1Y4"/>
<organism evidence="4 5">
    <name type="scientific">Angiostrongylus cantonensis</name>
    <name type="common">Rat lungworm</name>
    <dbReference type="NCBI Taxonomy" id="6313"/>
    <lineage>
        <taxon>Eukaryota</taxon>
        <taxon>Metazoa</taxon>
        <taxon>Ecdysozoa</taxon>
        <taxon>Nematoda</taxon>
        <taxon>Chromadorea</taxon>
        <taxon>Rhabditida</taxon>
        <taxon>Rhabditina</taxon>
        <taxon>Rhabditomorpha</taxon>
        <taxon>Strongyloidea</taxon>
        <taxon>Metastrongylidae</taxon>
        <taxon>Angiostrongylus</taxon>
    </lineage>
</organism>
<dbReference type="SUPFAM" id="SSF55486">
    <property type="entry name" value="Metalloproteases ('zincins'), catalytic domain"/>
    <property type="match status" value="1"/>
</dbReference>
<comment type="caution">
    <text evidence="2">Lacks conserved residue(s) required for the propagation of feature annotation.</text>
</comment>
<evidence type="ECO:0000313" key="4">
    <source>
        <dbReference type="Proteomes" id="UP000035642"/>
    </source>
</evidence>
<name>A0A0K0D1Y4_ANGCA</name>
<reference evidence="4" key="1">
    <citation type="submission" date="2012-09" db="EMBL/GenBank/DDBJ databases">
        <authorList>
            <person name="Martin A.A."/>
        </authorList>
    </citation>
    <scope>NUCLEOTIDE SEQUENCE</scope>
</reference>
<dbReference type="InterPro" id="IPR024079">
    <property type="entry name" value="MetalloPept_cat_dom_sf"/>
</dbReference>
<feature type="domain" description="Peptidase M12A" evidence="3">
    <location>
        <begin position="1"/>
        <end position="143"/>
    </location>
</feature>
<reference evidence="5" key="2">
    <citation type="submission" date="2017-02" db="UniProtKB">
        <authorList>
            <consortium name="WormBaseParasite"/>
        </authorList>
    </citation>
    <scope>IDENTIFICATION</scope>
</reference>
<dbReference type="InterPro" id="IPR006026">
    <property type="entry name" value="Peptidase_Metallo"/>
</dbReference>
<keyword evidence="2" id="KW-0378">Hydrolase</keyword>
<evidence type="ECO:0000313" key="5">
    <source>
        <dbReference type="WBParaSite" id="ACAC_0000407901-mRNA-1"/>
    </source>
</evidence>
<dbReference type="SMART" id="SM00235">
    <property type="entry name" value="ZnMc"/>
    <property type="match status" value="1"/>
</dbReference>
<dbReference type="InterPro" id="IPR001506">
    <property type="entry name" value="Peptidase_M12A"/>
</dbReference>
<proteinExistence type="predicted"/>
<keyword evidence="2" id="KW-0479">Metal-binding</keyword>
<comment type="cofactor">
    <cofactor evidence="2">
        <name>Zn(2+)</name>
        <dbReference type="ChEBI" id="CHEBI:29105"/>
    </cofactor>
    <text evidence="2">Binds 1 zinc ion per subunit.</text>
</comment>
<dbReference type="PROSITE" id="PS51864">
    <property type="entry name" value="ASTACIN"/>
    <property type="match status" value="1"/>
</dbReference>
<accession>A0A0K0D1Y4</accession>
<dbReference type="PANTHER" id="PTHR10127">
    <property type="entry name" value="DISCOIDIN, CUB, EGF, LAMININ , AND ZINC METALLOPROTEASE DOMAIN CONTAINING"/>
    <property type="match status" value="1"/>
</dbReference>
<dbReference type="Proteomes" id="UP000035642">
    <property type="component" value="Unassembled WGS sequence"/>
</dbReference>